<accession>A0A371FU42</accession>
<organism evidence="1 2">
    <name type="scientific">Mucuna pruriens</name>
    <name type="common">Velvet bean</name>
    <name type="synonym">Dolichos pruriens</name>
    <dbReference type="NCBI Taxonomy" id="157652"/>
    <lineage>
        <taxon>Eukaryota</taxon>
        <taxon>Viridiplantae</taxon>
        <taxon>Streptophyta</taxon>
        <taxon>Embryophyta</taxon>
        <taxon>Tracheophyta</taxon>
        <taxon>Spermatophyta</taxon>
        <taxon>Magnoliopsida</taxon>
        <taxon>eudicotyledons</taxon>
        <taxon>Gunneridae</taxon>
        <taxon>Pentapetalae</taxon>
        <taxon>rosids</taxon>
        <taxon>fabids</taxon>
        <taxon>Fabales</taxon>
        <taxon>Fabaceae</taxon>
        <taxon>Papilionoideae</taxon>
        <taxon>50 kb inversion clade</taxon>
        <taxon>NPAAA clade</taxon>
        <taxon>indigoferoid/millettioid clade</taxon>
        <taxon>Phaseoleae</taxon>
        <taxon>Mucuna</taxon>
    </lineage>
</organism>
<dbReference type="EMBL" id="QJKJ01007827">
    <property type="protein sequence ID" value="RDX81792.1"/>
    <property type="molecule type" value="Genomic_DNA"/>
</dbReference>
<dbReference type="Proteomes" id="UP000257109">
    <property type="component" value="Unassembled WGS sequence"/>
</dbReference>
<evidence type="ECO:0000313" key="2">
    <source>
        <dbReference type="Proteomes" id="UP000257109"/>
    </source>
</evidence>
<protein>
    <submittedName>
        <fullName evidence="1">Uncharacterized protein</fullName>
    </submittedName>
</protein>
<dbReference type="AlphaFoldDB" id="A0A371FU42"/>
<reference evidence="1" key="1">
    <citation type="submission" date="2018-05" db="EMBL/GenBank/DDBJ databases">
        <title>Draft genome of Mucuna pruriens seed.</title>
        <authorList>
            <person name="Nnadi N.E."/>
            <person name="Vos R."/>
            <person name="Hasami M.H."/>
            <person name="Devisetty U.K."/>
            <person name="Aguiy J.C."/>
        </authorList>
    </citation>
    <scope>NUCLEOTIDE SEQUENCE [LARGE SCALE GENOMIC DNA]</scope>
    <source>
        <strain evidence="1">JCA_2017</strain>
    </source>
</reference>
<keyword evidence="2" id="KW-1185">Reference proteome</keyword>
<comment type="caution">
    <text evidence="1">The sequence shown here is derived from an EMBL/GenBank/DDBJ whole genome shotgun (WGS) entry which is preliminary data.</text>
</comment>
<sequence length="111" mass="12555">MSNSSETQTQALISNILSILESLNTSWASVVLPNPPMPTIESIDGTDRKRVDGIPHLFKSALRFSFHFAFGELTVYFNQEILCFKHDIFGLKEPISDAWISELLLFCIINH</sequence>
<gene>
    <name evidence="1" type="ORF">CR513_37486</name>
</gene>
<feature type="non-terminal residue" evidence="1">
    <location>
        <position position="1"/>
    </location>
</feature>
<name>A0A371FU42_MUCPR</name>
<proteinExistence type="predicted"/>
<evidence type="ECO:0000313" key="1">
    <source>
        <dbReference type="EMBL" id="RDX81792.1"/>
    </source>
</evidence>